<feature type="compositionally biased region" description="Basic and acidic residues" evidence="1">
    <location>
        <begin position="28"/>
        <end position="39"/>
    </location>
</feature>
<feature type="compositionally biased region" description="Basic and acidic residues" evidence="1">
    <location>
        <begin position="9"/>
        <end position="20"/>
    </location>
</feature>
<evidence type="ECO:0000313" key="2">
    <source>
        <dbReference type="EMBL" id="SMF91485.1"/>
    </source>
</evidence>
<feature type="region of interest" description="Disordered" evidence="1">
    <location>
        <begin position="1"/>
        <end position="55"/>
    </location>
</feature>
<protein>
    <submittedName>
        <fullName evidence="2">Uncharacterized protein</fullName>
    </submittedName>
</protein>
<dbReference type="EMBL" id="FXAK01000010">
    <property type="protein sequence ID" value="SMF91485.1"/>
    <property type="molecule type" value="Genomic_DNA"/>
</dbReference>
<reference evidence="2 3" key="1">
    <citation type="submission" date="2017-04" db="EMBL/GenBank/DDBJ databases">
        <authorList>
            <person name="Afonso C.L."/>
            <person name="Miller P.J."/>
            <person name="Scott M.A."/>
            <person name="Spackman E."/>
            <person name="Goraichik I."/>
            <person name="Dimitrov K.M."/>
            <person name="Suarez D.L."/>
            <person name="Swayne D.E."/>
        </authorList>
    </citation>
    <scope>NUCLEOTIDE SEQUENCE [LARGE SCALE GENOMIC DNA]</scope>
    <source>
        <strain evidence="2 3">A2P</strain>
    </source>
</reference>
<proteinExistence type="predicted"/>
<dbReference type="AlphaFoldDB" id="A0A1X7HRC1"/>
<evidence type="ECO:0000256" key="1">
    <source>
        <dbReference type="SAM" id="MobiDB-lite"/>
    </source>
</evidence>
<dbReference type="RefSeq" id="WP_167393469.1">
    <property type="nucleotide sequence ID" value="NZ_FXAK01000010.1"/>
</dbReference>
<sequence length="55" mass="5981">MTGQQNKQPHTEQTVRHTEGEQNTGNHKKPDAPDAKGADRFGGTRAGAENVEPKK</sequence>
<name>A0A1X7HRC1_9PROT</name>
<organism evidence="2 3">
    <name type="scientific">Azospirillum oryzae</name>
    <dbReference type="NCBI Taxonomy" id="286727"/>
    <lineage>
        <taxon>Bacteria</taxon>
        <taxon>Pseudomonadati</taxon>
        <taxon>Pseudomonadota</taxon>
        <taxon>Alphaproteobacteria</taxon>
        <taxon>Rhodospirillales</taxon>
        <taxon>Azospirillaceae</taxon>
        <taxon>Azospirillum</taxon>
    </lineage>
</organism>
<gene>
    <name evidence="2" type="ORF">SAMN02982917_0254</name>
</gene>
<accession>A0A1X7HRC1</accession>
<dbReference type="Proteomes" id="UP000192936">
    <property type="component" value="Unassembled WGS sequence"/>
</dbReference>
<evidence type="ECO:0000313" key="3">
    <source>
        <dbReference type="Proteomes" id="UP000192936"/>
    </source>
</evidence>